<evidence type="ECO:0000256" key="5">
    <source>
        <dbReference type="ARBA" id="ARBA00022448"/>
    </source>
</evidence>
<comment type="function">
    <text evidence="8">Part of the ABC transporter complex UgpBAEC involved in sn-glycerol-3-phosphate (G3P) import. Binds G3P.</text>
</comment>
<evidence type="ECO:0000256" key="4">
    <source>
        <dbReference type="ARBA" id="ARBA00017470"/>
    </source>
</evidence>
<dbReference type="GO" id="GO:0042597">
    <property type="term" value="C:periplasmic space"/>
    <property type="evidence" value="ECO:0007669"/>
    <property type="project" value="UniProtKB-SubCell"/>
</dbReference>
<keyword evidence="10" id="KW-1185">Reference proteome</keyword>
<dbReference type="EMBL" id="LAJE02000378">
    <property type="protein sequence ID" value="OEO28412.1"/>
    <property type="molecule type" value="Genomic_DNA"/>
</dbReference>
<comment type="similarity">
    <text evidence="2">Belongs to the bacterial solute-binding protein 1 family.</text>
</comment>
<evidence type="ECO:0000256" key="6">
    <source>
        <dbReference type="ARBA" id="ARBA00022729"/>
    </source>
</evidence>
<keyword evidence="7" id="KW-0574">Periplasm</keyword>
<dbReference type="AlphaFoldDB" id="A0A1E5XII3"/>
<sequence>MSPALAQSTISFGYWGDPPELPPFEEIVSKYQAAHPDVKIEIQHAPWSGYFTRLDAQLAAGAGPDVFFITNVPSYASRGALAPLDDLIKASSFPIDQYVPSSLLTHSFEGKLYSIPRDSAPSALYYNSDAFDAAGVAYPNADWKWADLRDAAIKLTTTEGGRITRYGLALESNDWATWVQQNGGKVFDDPLKPTTFLLAEPAAVEAIQYIGDLINKDKVAPNFLEAEQAGGTAQLFSSGQAAMVITNPSRLGTFADVPFKWAVANLPGGPTGIHSNRTGGAGFAINANSKNPEAAWAFLQYLAGPEGQSIFAGAKAAAVPAMTGNETVRAAFKAPFGDVFLKEADVGEQFPQFPRFVDLSNLYIQPALDLVWNGESTAADAIGGIKDKVNAELAK</sequence>
<comment type="caution">
    <text evidence="9">The sequence shown here is derived from an EMBL/GenBank/DDBJ whole genome shotgun (WGS) entry which is preliminary data.</text>
</comment>
<keyword evidence="6" id="KW-0732">Signal</keyword>
<evidence type="ECO:0000256" key="8">
    <source>
        <dbReference type="ARBA" id="ARBA00034473"/>
    </source>
</evidence>
<dbReference type="Pfam" id="PF01547">
    <property type="entry name" value="SBP_bac_1"/>
    <property type="match status" value="1"/>
</dbReference>
<evidence type="ECO:0000256" key="1">
    <source>
        <dbReference type="ARBA" id="ARBA00004418"/>
    </source>
</evidence>
<evidence type="ECO:0000313" key="9">
    <source>
        <dbReference type="EMBL" id="OEO28412.1"/>
    </source>
</evidence>
<dbReference type="PANTHER" id="PTHR43649">
    <property type="entry name" value="ARABINOSE-BINDING PROTEIN-RELATED"/>
    <property type="match status" value="1"/>
</dbReference>
<reference evidence="9 10" key="1">
    <citation type="journal article" date="2015" name="Genome Announc.">
        <title>Genome Assemblies of Three Soil-Associated Devosia species: D. insulae, D. limi, and D. soli.</title>
        <authorList>
            <person name="Hassan Y.I."/>
            <person name="Lepp D."/>
            <person name="Zhou T."/>
        </authorList>
    </citation>
    <scope>NUCLEOTIDE SEQUENCE [LARGE SCALE GENOMIC DNA]</scope>
    <source>
        <strain evidence="9 10">DS-56</strain>
    </source>
</reference>
<evidence type="ECO:0000256" key="7">
    <source>
        <dbReference type="ARBA" id="ARBA00022764"/>
    </source>
</evidence>
<evidence type="ECO:0000313" key="10">
    <source>
        <dbReference type="Proteomes" id="UP000095463"/>
    </source>
</evidence>
<organism evidence="9 10">
    <name type="scientific">Devosia insulae DS-56</name>
    <dbReference type="NCBI Taxonomy" id="1116389"/>
    <lineage>
        <taxon>Bacteria</taxon>
        <taxon>Pseudomonadati</taxon>
        <taxon>Pseudomonadota</taxon>
        <taxon>Alphaproteobacteria</taxon>
        <taxon>Hyphomicrobiales</taxon>
        <taxon>Devosiaceae</taxon>
        <taxon>Devosia</taxon>
    </lineage>
</organism>
<dbReference type="Proteomes" id="UP000095463">
    <property type="component" value="Unassembled WGS sequence"/>
</dbReference>
<keyword evidence="5" id="KW-0813">Transport</keyword>
<dbReference type="InterPro" id="IPR006059">
    <property type="entry name" value="SBP"/>
</dbReference>
<dbReference type="Gene3D" id="3.40.190.10">
    <property type="entry name" value="Periplasmic binding protein-like II"/>
    <property type="match status" value="1"/>
</dbReference>
<comment type="subunit">
    <text evidence="3">The complex is composed of two ATP-binding proteins (UgpC), two transmembrane proteins (UgpA and UgpE) and a solute-binding protein (UgpB).</text>
</comment>
<evidence type="ECO:0000256" key="3">
    <source>
        <dbReference type="ARBA" id="ARBA00011557"/>
    </source>
</evidence>
<protein>
    <recommendedName>
        <fullName evidence="4">sn-glycerol-3-phosphate-binding periplasmic protein UgpB</fullName>
    </recommendedName>
</protein>
<proteinExistence type="inferred from homology"/>
<dbReference type="SUPFAM" id="SSF53850">
    <property type="entry name" value="Periplasmic binding protein-like II"/>
    <property type="match status" value="1"/>
</dbReference>
<dbReference type="CDD" id="cd13585">
    <property type="entry name" value="PBP2_TMBP_like"/>
    <property type="match status" value="1"/>
</dbReference>
<dbReference type="InterPro" id="IPR050490">
    <property type="entry name" value="Bact_solute-bd_prot1"/>
</dbReference>
<comment type="subcellular location">
    <subcellularLocation>
        <location evidence="1">Periplasm</location>
    </subcellularLocation>
</comment>
<dbReference type="PANTHER" id="PTHR43649:SF31">
    <property type="entry name" value="SN-GLYCEROL-3-PHOSPHATE-BINDING PERIPLASMIC PROTEIN UGPB"/>
    <property type="match status" value="1"/>
</dbReference>
<accession>A0A1E5XII3</accession>
<gene>
    <name evidence="9" type="ORF">VW23_000320</name>
</gene>
<evidence type="ECO:0000256" key="2">
    <source>
        <dbReference type="ARBA" id="ARBA00008520"/>
    </source>
</evidence>
<name>A0A1E5XII3_9HYPH</name>